<protein>
    <submittedName>
        <fullName evidence="1">Uncharacterized protein</fullName>
    </submittedName>
</protein>
<sequence>MSPGNNLSTLCEEQSSDVTVINAFDRGAFEEGSSRAPRFDIEQQQARDMGNLDLSLTKLKKAPFRVELELHDTFGPRGVVDCYISRFLLEISLTMALEMGALSTCAFQIWIAPFGFASARKPAGARVVADDHALP</sequence>
<dbReference type="RefSeq" id="XP_002583716.1">
    <property type="nucleotide sequence ID" value="XM_002583670.1"/>
</dbReference>
<dbReference type="AlphaFoldDB" id="C4JVU1"/>
<accession>C4JVU1</accession>
<proteinExistence type="predicted"/>
<organism evidence="1 2">
    <name type="scientific">Uncinocarpus reesii (strain UAMH 1704)</name>
    <dbReference type="NCBI Taxonomy" id="336963"/>
    <lineage>
        <taxon>Eukaryota</taxon>
        <taxon>Fungi</taxon>
        <taxon>Dikarya</taxon>
        <taxon>Ascomycota</taxon>
        <taxon>Pezizomycotina</taxon>
        <taxon>Eurotiomycetes</taxon>
        <taxon>Eurotiomycetidae</taxon>
        <taxon>Onygenales</taxon>
        <taxon>Onygenaceae</taxon>
        <taxon>Uncinocarpus</taxon>
    </lineage>
</organism>
<name>C4JVU1_UNCRE</name>
<dbReference type="VEuPathDB" id="FungiDB:UREG_06683"/>
<keyword evidence="2" id="KW-1185">Reference proteome</keyword>
<reference evidence="2" key="1">
    <citation type="journal article" date="2009" name="Genome Res.">
        <title>Comparative genomic analyses of the human fungal pathogens Coccidioides and their relatives.</title>
        <authorList>
            <person name="Sharpton T.J."/>
            <person name="Stajich J.E."/>
            <person name="Rounsley S.D."/>
            <person name="Gardner M.J."/>
            <person name="Wortman J.R."/>
            <person name="Jordar V.S."/>
            <person name="Maiti R."/>
            <person name="Kodira C.D."/>
            <person name="Neafsey D.E."/>
            <person name="Zeng Q."/>
            <person name="Hung C.-Y."/>
            <person name="McMahan C."/>
            <person name="Muszewska A."/>
            <person name="Grynberg M."/>
            <person name="Mandel M.A."/>
            <person name="Kellner E.M."/>
            <person name="Barker B.M."/>
            <person name="Galgiani J.N."/>
            <person name="Orbach M.J."/>
            <person name="Kirkland T.N."/>
            <person name="Cole G.T."/>
            <person name="Henn M.R."/>
            <person name="Birren B.W."/>
            <person name="Taylor J.W."/>
        </authorList>
    </citation>
    <scope>NUCLEOTIDE SEQUENCE [LARGE SCALE GENOMIC DNA]</scope>
    <source>
        <strain evidence="2">UAMH 1704</strain>
    </source>
</reference>
<dbReference type="GeneID" id="8444090"/>
<evidence type="ECO:0000313" key="2">
    <source>
        <dbReference type="Proteomes" id="UP000002058"/>
    </source>
</evidence>
<dbReference type="InParanoid" id="C4JVU1"/>
<dbReference type="HOGENOM" id="CLU_1887293_0_0_1"/>
<dbReference type="KEGG" id="ure:UREG_06683"/>
<gene>
    <name evidence="1" type="ORF">UREG_06683</name>
</gene>
<dbReference type="Proteomes" id="UP000002058">
    <property type="component" value="Unassembled WGS sequence"/>
</dbReference>
<dbReference type="EMBL" id="CH476618">
    <property type="protein sequence ID" value="EEP81818.1"/>
    <property type="molecule type" value="Genomic_DNA"/>
</dbReference>
<evidence type="ECO:0000313" key="1">
    <source>
        <dbReference type="EMBL" id="EEP81818.1"/>
    </source>
</evidence>